<dbReference type="InterPro" id="IPR027417">
    <property type="entry name" value="P-loop_NTPase"/>
</dbReference>
<dbReference type="SMART" id="SM00181">
    <property type="entry name" value="EGF"/>
    <property type="match status" value="4"/>
</dbReference>
<dbReference type="EC" id="3.6.5.2" evidence="6"/>
<dbReference type="CDD" id="cd00054">
    <property type="entry name" value="EGF_CA"/>
    <property type="match status" value="3"/>
</dbReference>
<dbReference type="SMART" id="SM00175">
    <property type="entry name" value="RAB"/>
    <property type="match status" value="1"/>
</dbReference>
<keyword evidence="25" id="KW-0175">Coiled coil</keyword>
<keyword evidence="7" id="KW-0813">Transport</keyword>
<feature type="compositionally biased region" description="Polar residues" evidence="26">
    <location>
        <begin position="33"/>
        <end position="42"/>
    </location>
</feature>
<comment type="caution">
    <text evidence="29">The sequence shown here is derived from an EMBL/GenBank/DDBJ whole genome shotgun (WGS) entry which is preliminary data.</text>
</comment>
<feature type="coiled-coil region" evidence="25">
    <location>
        <begin position="1453"/>
        <end position="1480"/>
    </location>
</feature>
<dbReference type="Pfam" id="PF00629">
    <property type="entry name" value="MAM"/>
    <property type="match status" value="1"/>
</dbReference>
<dbReference type="InterPro" id="IPR006594">
    <property type="entry name" value="LisH"/>
</dbReference>
<comment type="similarity">
    <text evidence="5">Belongs to the nephronectin family.</text>
</comment>
<evidence type="ECO:0000256" key="11">
    <source>
        <dbReference type="ARBA" id="ARBA00022729"/>
    </source>
</evidence>
<dbReference type="SMART" id="SM00174">
    <property type="entry name" value="RHO"/>
    <property type="match status" value="1"/>
</dbReference>
<dbReference type="Proteomes" id="UP000316079">
    <property type="component" value="Unassembled WGS sequence"/>
</dbReference>
<evidence type="ECO:0000256" key="23">
    <source>
        <dbReference type="ARBA" id="ARBA00047660"/>
    </source>
</evidence>
<proteinExistence type="inferred from homology"/>
<dbReference type="PRINTS" id="PR00449">
    <property type="entry name" value="RASTRNSFRMNG"/>
</dbReference>
<dbReference type="CDD" id="cd06263">
    <property type="entry name" value="MAM"/>
    <property type="match status" value="1"/>
</dbReference>
<dbReference type="GO" id="GO:0030855">
    <property type="term" value="P:epithelial cell differentiation"/>
    <property type="evidence" value="ECO:0007669"/>
    <property type="project" value="UniProtKB-ARBA"/>
</dbReference>
<dbReference type="GO" id="GO:0005576">
    <property type="term" value="C:extracellular region"/>
    <property type="evidence" value="ECO:0007669"/>
    <property type="project" value="GOC"/>
</dbReference>
<evidence type="ECO:0000256" key="15">
    <source>
        <dbReference type="ARBA" id="ARBA00022889"/>
    </source>
</evidence>
<dbReference type="InterPro" id="IPR013320">
    <property type="entry name" value="ConA-like_dom_sf"/>
</dbReference>
<evidence type="ECO:0000313" key="30">
    <source>
        <dbReference type="Proteomes" id="UP000316079"/>
    </source>
</evidence>
<feature type="compositionally biased region" description="Low complexity" evidence="26">
    <location>
        <begin position="1683"/>
        <end position="1699"/>
    </location>
</feature>
<feature type="compositionally biased region" description="Basic and acidic residues" evidence="26">
    <location>
        <begin position="1759"/>
        <end position="1772"/>
    </location>
</feature>
<dbReference type="InterPro" id="IPR049883">
    <property type="entry name" value="NOTCH1_EGF-like"/>
</dbReference>
<dbReference type="InterPro" id="IPR000742">
    <property type="entry name" value="EGF"/>
</dbReference>
<keyword evidence="22" id="KW-0968">Cytoplasmic vesicle</keyword>
<evidence type="ECO:0000256" key="10">
    <source>
        <dbReference type="ARBA" id="ARBA00022553"/>
    </source>
</evidence>
<dbReference type="PROSITE" id="PS01186">
    <property type="entry name" value="EGF_2"/>
    <property type="match status" value="3"/>
</dbReference>
<reference evidence="29 30" key="1">
    <citation type="journal article" date="2019" name="Sci. Data">
        <title>Hybrid genome assembly and annotation of Danionella translucida.</title>
        <authorList>
            <person name="Kadobianskyi M."/>
            <person name="Schulze L."/>
            <person name="Schuelke M."/>
            <person name="Judkewitz B."/>
        </authorList>
    </citation>
    <scope>NUCLEOTIDE SEQUENCE [LARGE SCALE GENOMIC DNA]</scope>
    <source>
        <strain evidence="29 30">Bolton</strain>
    </source>
</reference>
<evidence type="ECO:0000256" key="13">
    <source>
        <dbReference type="ARBA" id="ARBA00022741"/>
    </source>
</evidence>
<dbReference type="GO" id="GO:0005813">
    <property type="term" value="C:centrosome"/>
    <property type="evidence" value="ECO:0007669"/>
    <property type="project" value="TreeGrafter"/>
</dbReference>
<gene>
    <name evidence="29" type="ORF">DNTS_004640</name>
</gene>
<dbReference type="SMART" id="SM00179">
    <property type="entry name" value="EGF_CA"/>
    <property type="match status" value="3"/>
</dbReference>
<keyword evidence="19" id="KW-1015">Disulfide bond</keyword>
<dbReference type="PROSITE" id="PS01187">
    <property type="entry name" value="EGF_CA"/>
    <property type="match status" value="2"/>
</dbReference>
<dbReference type="Pfam" id="PF00071">
    <property type="entry name" value="Ras"/>
    <property type="match status" value="1"/>
</dbReference>
<feature type="region of interest" description="Disordered" evidence="26">
    <location>
        <begin position="1741"/>
        <end position="1864"/>
    </location>
</feature>
<keyword evidence="13" id="KW-0547">Nucleotide-binding</keyword>
<comment type="similarity">
    <text evidence="4">Belongs to the small GTPase superfamily. Rab family.</text>
</comment>
<dbReference type="Gene3D" id="3.40.50.300">
    <property type="entry name" value="P-loop containing nucleotide triphosphate hydrolases"/>
    <property type="match status" value="1"/>
</dbReference>
<dbReference type="STRING" id="623744.A0A553RD67"/>
<dbReference type="GO" id="GO:0060287">
    <property type="term" value="P:epithelial cilium movement involved in determination of left/right asymmetry"/>
    <property type="evidence" value="ECO:0007669"/>
    <property type="project" value="TreeGrafter"/>
</dbReference>
<dbReference type="SUPFAM" id="SSF57196">
    <property type="entry name" value="EGF/Laminin"/>
    <property type="match status" value="1"/>
</dbReference>
<evidence type="ECO:0000256" key="19">
    <source>
        <dbReference type="ARBA" id="ARBA00023157"/>
    </source>
</evidence>
<evidence type="ECO:0000256" key="16">
    <source>
        <dbReference type="ARBA" id="ARBA00022927"/>
    </source>
</evidence>
<dbReference type="Pfam" id="PF16045">
    <property type="entry name" value="LisH_2"/>
    <property type="match status" value="1"/>
</dbReference>
<keyword evidence="20" id="KW-0449">Lipoprotein</keyword>
<dbReference type="PROSITE" id="PS51421">
    <property type="entry name" value="RAS"/>
    <property type="match status" value="1"/>
</dbReference>
<dbReference type="SUPFAM" id="SSF52540">
    <property type="entry name" value="P-loop containing nucleoside triphosphate hydrolases"/>
    <property type="match status" value="1"/>
</dbReference>
<dbReference type="InterPro" id="IPR018097">
    <property type="entry name" value="EGF_Ca-bd_CS"/>
</dbReference>
<dbReference type="Gene3D" id="2.10.25.10">
    <property type="entry name" value="Laminin"/>
    <property type="match status" value="4"/>
</dbReference>
<keyword evidence="11" id="KW-0732">Signal</keyword>
<dbReference type="InterPro" id="IPR005225">
    <property type="entry name" value="Small_GTP-bd"/>
</dbReference>
<dbReference type="PANTHER" id="PTHR39063:SF1">
    <property type="entry name" value="OFD1 CENTRIOLE AND CENTRIOLAR SATELLITE PROTEIN"/>
    <property type="match status" value="1"/>
</dbReference>
<feature type="compositionally biased region" description="Basic and acidic residues" evidence="26">
    <location>
        <begin position="48"/>
        <end position="116"/>
    </location>
</feature>
<comment type="catalytic activity">
    <reaction evidence="23">
        <text>GTP + H2O = GDP + phosphate + H(+)</text>
        <dbReference type="Rhea" id="RHEA:19669"/>
        <dbReference type="ChEBI" id="CHEBI:15377"/>
        <dbReference type="ChEBI" id="CHEBI:15378"/>
        <dbReference type="ChEBI" id="CHEBI:37565"/>
        <dbReference type="ChEBI" id="CHEBI:43474"/>
        <dbReference type="ChEBI" id="CHEBI:58189"/>
        <dbReference type="EC" id="3.6.5.2"/>
    </reaction>
    <physiologicalReaction direction="left-to-right" evidence="23">
        <dbReference type="Rhea" id="RHEA:19670"/>
    </physiologicalReaction>
</comment>
<feature type="domain" description="EGF-like" evidence="27">
    <location>
        <begin position="321"/>
        <end position="361"/>
    </location>
</feature>
<evidence type="ECO:0000256" key="14">
    <source>
        <dbReference type="ARBA" id="ARBA00022801"/>
    </source>
</evidence>
<feature type="coiled-coil region" evidence="25">
    <location>
        <begin position="1097"/>
        <end position="1124"/>
    </location>
</feature>
<protein>
    <recommendedName>
        <fullName evidence="6">small monomeric GTPase</fullName>
        <ecNumber evidence="6">3.6.5.2</ecNumber>
    </recommendedName>
</protein>
<feature type="compositionally biased region" description="Basic and acidic residues" evidence="26">
    <location>
        <begin position="1818"/>
        <end position="1832"/>
    </location>
</feature>
<evidence type="ECO:0000256" key="24">
    <source>
        <dbReference type="PROSITE-ProRule" id="PRU00076"/>
    </source>
</evidence>
<dbReference type="PANTHER" id="PTHR39063">
    <property type="entry name" value="ORAL-FACIAL-DIGITAL SYNDROME 1 PROTEIN HOMOLOG"/>
    <property type="match status" value="1"/>
</dbReference>
<evidence type="ECO:0000256" key="2">
    <source>
        <dbReference type="ARBA" id="ARBA00004193"/>
    </source>
</evidence>
<keyword evidence="9 24" id="KW-0245">EGF-like domain</keyword>
<dbReference type="GO" id="GO:0007155">
    <property type="term" value="P:cell adhesion"/>
    <property type="evidence" value="ECO:0007669"/>
    <property type="project" value="UniProtKB-KW"/>
</dbReference>
<evidence type="ECO:0000256" key="5">
    <source>
        <dbReference type="ARBA" id="ARBA00009738"/>
    </source>
</evidence>
<dbReference type="InterPro" id="IPR001806">
    <property type="entry name" value="Small_GTPase"/>
</dbReference>
<evidence type="ECO:0000313" key="29">
    <source>
        <dbReference type="EMBL" id="TRZ00087.1"/>
    </source>
</evidence>
<keyword evidence="16" id="KW-0653">Protein transport</keyword>
<dbReference type="InterPro" id="IPR000152">
    <property type="entry name" value="EGF-type_Asp/Asn_hydroxyl_site"/>
</dbReference>
<evidence type="ECO:0000256" key="8">
    <source>
        <dbReference type="ARBA" id="ARBA00022475"/>
    </source>
</evidence>
<organism evidence="29 30">
    <name type="scientific">Danionella cerebrum</name>
    <dbReference type="NCBI Taxonomy" id="2873325"/>
    <lineage>
        <taxon>Eukaryota</taxon>
        <taxon>Metazoa</taxon>
        <taxon>Chordata</taxon>
        <taxon>Craniata</taxon>
        <taxon>Vertebrata</taxon>
        <taxon>Euteleostomi</taxon>
        <taxon>Actinopterygii</taxon>
        <taxon>Neopterygii</taxon>
        <taxon>Teleostei</taxon>
        <taxon>Ostariophysi</taxon>
        <taxon>Cypriniformes</taxon>
        <taxon>Danionidae</taxon>
        <taxon>Danioninae</taxon>
        <taxon>Danionella</taxon>
    </lineage>
</organism>
<dbReference type="SUPFAM" id="SSF57184">
    <property type="entry name" value="Growth factor receptor domain"/>
    <property type="match status" value="1"/>
</dbReference>
<keyword evidence="12" id="KW-0677">Repeat</keyword>
<comment type="subcellular location">
    <subcellularLocation>
        <location evidence="2">Cell membrane</location>
        <topology evidence="2">Lipid-anchor</topology>
    </subcellularLocation>
    <subcellularLocation>
        <location evidence="3">Cytoplasmic vesicle</location>
        <location evidence="3">Phagosome membrane</location>
        <topology evidence="3">Lipid-anchor</topology>
        <orientation evidence="3">Cytoplasmic side</orientation>
    </subcellularLocation>
</comment>
<dbReference type="InterPro" id="IPR001881">
    <property type="entry name" value="EGF-like_Ca-bd_dom"/>
</dbReference>
<comment type="caution">
    <text evidence="24">Lacks conserved residue(s) required for the propagation of feature annotation.</text>
</comment>
<dbReference type="PROSITE" id="PS50896">
    <property type="entry name" value="LISH"/>
    <property type="match status" value="1"/>
</dbReference>
<keyword evidence="18" id="KW-0472">Membrane</keyword>
<dbReference type="FunFam" id="2.10.25.10:FF:000038">
    <property type="entry name" value="Fibrillin 2"/>
    <property type="match status" value="1"/>
</dbReference>
<feature type="region of interest" description="Disordered" evidence="26">
    <location>
        <begin position="1596"/>
        <end position="1708"/>
    </location>
</feature>
<keyword evidence="10" id="KW-0597">Phosphoprotein</keyword>
<evidence type="ECO:0000256" key="21">
    <source>
        <dbReference type="ARBA" id="ARBA00023289"/>
    </source>
</evidence>
<evidence type="ECO:0000256" key="3">
    <source>
        <dbReference type="ARBA" id="ARBA00004616"/>
    </source>
</evidence>
<evidence type="ECO:0000259" key="28">
    <source>
        <dbReference type="PROSITE" id="PS50060"/>
    </source>
</evidence>
<feature type="compositionally biased region" description="Basic and acidic residues" evidence="26">
    <location>
        <begin position="1843"/>
        <end position="1855"/>
    </location>
</feature>
<evidence type="ECO:0000256" key="26">
    <source>
        <dbReference type="SAM" id="MobiDB-lite"/>
    </source>
</evidence>
<comment type="cofactor">
    <cofactor evidence="1">
        <name>Mg(2+)</name>
        <dbReference type="ChEBI" id="CHEBI:18420"/>
    </cofactor>
</comment>
<evidence type="ECO:0000256" key="1">
    <source>
        <dbReference type="ARBA" id="ARBA00001946"/>
    </source>
</evidence>
<feature type="coiled-coil region" evidence="25">
    <location>
        <begin position="1536"/>
        <end position="1563"/>
    </location>
</feature>
<dbReference type="Pfam" id="PF07645">
    <property type="entry name" value="EGF_CA"/>
    <property type="match status" value="3"/>
</dbReference>
<feature type="domain" description="MAM" evidence="28">
    <location>
        <begin position="466"/>
        <end position="618"/>
    </location>
</feature>
<evidence type="ECO:0000256" key="12">
    <source>
        <dbReference type="ARBA" id="ARBA00022737"/>
    </source>
</evidence>
<dbReference type="SUPFAM" id="SSF49899">
    <property type="entry name" value="Concanavalin A-like lectins/glucanases"/>
    <property type="match status" value="1"/>
</dbReference>
<dbReference type="GO" id="GO:0036064">
    <property type="term" value="C:ciliary basal body"/>
    <property type="evidence" value="ECO:0007669"/>
    <property type="project" value="TreeGrafter"/>
</dbReference>
<dbReference type="PROSITE" id="PS00022">
    <property type="entry name" value="EGF_1"/>
    <property type="match status" value="1"/>
</dbReference>
<dbReference type="GO" id="GO:0005509">
    <property type="term" value="F:calcium ion binding"/>
    <property type="evidence" value="ECO:0007669"/>
    <property type="project" value="InterPro"/>
</dbReference>
<evidence type="ECO:0000256" key="18">
    <source>
        <dbReference type="ARBA" id="ARBA00023136"/>
    </source>
</evidence>
<dbReference type="GO" id="GO:0015031">
    <property type="term" value="P:protein transport"/>
    <property type="evidence" value="ECO:0007669"/>
    <property type="project" value="UniProtKB-KW"/>
</dbReference>
<feature type="compositionally biased region" description="Acidic residues" evidence="26">
    <location>
        <begin position="414"/>
        <end position="424"/>
    </location>
</feature>
<dbReference type="PROSITE" id="PS00010">
    <property type="entry name" value="ASX_HYDROXYL"/>
    <property type="match status" value="2"/>
</dbReference>
<name>A0A553RD67_9TELE</name>
<keyword evidence="8" id="KW-1003">Cell membrane</keyword>
<keyword evidence="14" id="KW-0378">Hydrolase</keyword>
<dbReference type="NCBIfam" id="TIGR00231">
    <property type="entry name" value="small_GTP"/>
    <property type="match status" value="1"/>
</dbReference>
<evidence type="ECO:0000256" key="22">
    <source>
        <dbReference type="ARBA" id="ARBA00023329"/>
    </source>
</evidence>
<dbReference type="InterPro" id="IPR009030">
    <property type="entry name" value="Growth_fac_rcpt_cys_sf"/>
</dbReference>
<dbReference type="GO" id="GO:0005886">
    <property type="term" value="C:plasma membrane"/>
    <property type="evidence" value="ECO:0007669"/>
    <property type="project" value="UniProtKB-SubCell"/>
</dbReference>
<dbReference type="GO" id="GO:0005525">
    <property type="term" value="F:GTP binding"/>
    <property type="evidence" value="ECO:0007669"/>
    <property type="project" value="UniProtKB-KW"/>
</dbReference>
<keyword evidence="17" id="KW-0342">GTP-binding</keyword>
<sequence>MAGCSSLDGLASVGVASSSREQRAVKPRLKALSPSSSPSVTQLGDIWNLRETRDETRERNSLIQTEEKRREEKRREEKRREEKRREEKRREEKRREEKRREEKRREEKRREEKRREEKHESLELDRLFLAAALERRQIVGKNSIGVCRYGSRIECCYGWKKNNKGHCEAQCEPGCKHGECVGPNKCKCFPGYTGKTCSQDLNECGLKPRPCEHRCMNTFGSYMCYCLNGYMLLADGSCANNTSKSSVCVSSQTHGRALWLIVSTAVRRWIQRSAASVHPQVSSLEMTAKPVKCTNTFGSYYCKCQNGFELQYLNGKYDCIDVNECASNTHTCSHHAECINTLGSFKCKCKQGFRGSGFHCSAIPDFPSKTRMLGRFENSVEGLTPTKAAHHHLQPFDYDGEVYIGPPEETPSFPEEEEEEEEETGNQLEPDGRGDVFSPEDFVAIYGSDAEPKEIQAAPLKERFLTDCDFDRGACEWVQDNEDDLDWSIKYHENGREYYLTVDPPVVNQRRPQQAKLKLLLDDQIRQSSFCLSFDYRMMGERPGTLRVKLDTHSQSSSTVWERKQRPEQSQSWQHQEISISWREENPEAIIFEGERGRSGAGEIAVDHVLLFSGSCSEEKSVVILLGDGGVGKSSLMNRYVTNKFEPDLFHTIGVEFLNKDLQVDGRTVTLQIWDTAGQERFRSLRTPFYRGSDCCLLTFSVDDSQSFQNLANWKKEFVYYADVQDPEHFPFVVLGNKVDVCERTVKKEEAQEWCQESGGVPYYETSAKDASNVCEAFEEAVRRVLSLEETQQPLVPTESIRLHSKPARSRALYWFAIQSEDMSSGDEGRDKPLVELVDSFEEHAVIDPHVLIHQIQSSVSDELIQEAEIPSQTPGYHDDPPPQNRSSLTSREAYFQLQKGEIIMSAGKDDGLSSDEMRQKLYQTFKSRGLLDTLKELQQPGLQPDSTQSPSSRVKHPSVFVTMCNSVVADHLRCYGYEYTLSVFYPECGLTKDKQESTMQKGKTGFLLRLLTELTDPHVYRESCDSSTQTSSISAHKKSLVEKMQLIDEEYAELRQRGDRWGSVETKLSEYRREIQEQAQLELNAKLQHFMEVEVEKVKREEREKTKKEMLELRRELERNHQLKSEALISREKNAIERLQKQQEVPLSSPVAAIHYGSSSFLTEDMYLLQIEEKEIYSQRQAVLKEIESVRSRENELKLRTEAFTKNCALQEEKQKVMEDLLRRRETAVKSSEDSFEQRLKSELLKFQLDLKEDYTRRTEKLTEDERKINEETVRLQKEVAVIEAKGDEHAKLLAETKRLTMELESLRSQLSLLNQQKELLQEELKLTSDYPELKKQTLEMNTQIRVLKHQLEDNREQIQHLQQGEAHRVLLENYVMVHHRSSAMAFFPLELLLPSKEHLQLQAELRRIESERKHEREEFETQRNILHSQLQQEVQQTALMKAQLMECEERNARMKTHSAELKLQLQQTEQALENEILKSSVLSLLPEQRNPPDLHPTPPLINPRAAVSDSGPSLRGPNGAVLLPVTPGGHSELVNGALSRIRDLEEEAERLEEAYRRHQRKNFHREIAQIESGIDHALPRRSFNFIRGAASQHRALTSAGGRVGNERYQDLSRSPPREKSPGRMLSPPARRLSSTPRSASKSKHREGEAPEKQNSSEDHRRLCLDPDPEFSERLVSPIPDSAMISSISLPSSPTMKSTTRHSRSPPKLEEIIISGSSQESSPQPEKITLHDLTHAEQNVKAAAADEVQLKEEEELEEKSRSEEEKDRVQLELEDQYECAASEQQVDAERHVTESASAIGQEADDVDPLQKYMQMLEEDKQQQQSPKKEASESPSHMNVLSERNEHSVGEISHEEVDDDFWCL</sequence>
<keyword evidence="21" id="KW-0636">Prenylation</keyword>
<dbReference type="GO" id="GO:0030670">
    <property type="term" value="C:phagocytic vesicle membrane"/>
    <property type="evidence" value="ECO:0007669"/>
    <property type="project" value="UniProtKB-SubCell"/>
</dbReference>
<dbReference type="FunFam" id="3.40.50.300:FF:000360">
    <property type="entry name" value="RAB9B, member RAS oncogene family"/>
    <property type="match status" value="1"/>
</dbReference>
<feature type="coiled-coil region" evidence="25">
    <location>
        <begin position="1253"/>
        <end position="1366"/>
    </location>
</feature>
<dbReference type="EMBL" id="SRMA01024819">
    <property type="protein sequence ID" value="TRZ00087.1"/>
    <property type="molecule type" value="Genomic_DNA"/>
</dbReference>
<dbReference type="SMART" id="SM00137">
    <property type="entry name" value="MAM"/>
    <property type="match status" value="1"/>
</dbReference>
<evidence type="ECO:0000256" key="6">
    <source>
        <dbReference type="ARBA" id="ARBA00011984"/>
    </source>
</evidence>
<evidence type="ECO:0000256" key="9">
    <source>
        <dbReference type="ARBA" id="ARBA00022536"/>
    </source>
</evidence>
<evidence type="ECO:0000256" key="4">
    <source>
        <dbReference type="ARBA" id="ARBA00006270"/>
    </source>
</evidence>
<evidence type="ECO:0000256" key="7">
    <source>
        <dbReference type="ARBA" id="ARBA00022448"/>
    </source>
</evidence>
<feature type="compositionally biased region" description="Basic and acidic residues" evidence="26">
    <location>
        <begin position="1647"/>
        <end position="1666"/>
    </location>
</feature>
<dbReference type="PROSITE" id="PS51420">
    <property type="entry name" value="RHO"/>
    <property type="match status" value="1"/>
</dbReference>
<dbReference type="OrthoDB" id="10060424at2759"/>
<evidence type="ECO:0000256" key="17">
    <source>
        <dbReference type="ARBA" id="ARBA00023134"/>
    </source>
</evidence>
<dbReference type="SMART" id="SM00173">
    <property type="entry name" value="RAS"/>
    <property type="match status" value="1"/>
</dbReference>
<dbReference type="PROSITE" id="PS50060">
    <property type="entry name" value="MAM_2"/>
    <property type="match status" value="1"/>
</dbReference>
<evidence type="ECO:0000259" key="27">
    <source>
        <dbReference type="PROSITE" id="PS50026"/>
    </source>
</evidence>
<dbReference type="InterPro" id="IPR055289">
    <property type="entry name" value="OFD1"/>
</dbReference>
<keyword evidence="15" id="KW-0130">Cell adhesion</keyword>
<feature type="compositionally biased region" description="Basic and acidic residues" evidence="26">
    <location>
        <begin position="1606"/>
        <end position="1623"/>
    </location>
</feature>
<dbReference type="InterPro" id="IPR000998">
    <property type="entry name" value="MAM_dom"/>
</dbReference>
<feature type="region of interest" description="Disordered" evidence="26">
    <location>
        <begin position="399"/>
        <end position="435"/>
    </location>
</feature>
<accession>A0A553RD67</accession>
<evidence type="ECO:0000256" key="25">
    <source>
        <dbReference type="SAM" id="Coils"/>
    </source>
</evidence>
<dbReference type="PROSITE" id="PS51419">
    <property type="entry name" value="RAB"/>
    <property type="match status" value="1"/>
</dbReference>
<dbReference type="GO" id="GO:0003925">
    <property type="term" value="F:G protein activity"/>
    <property type="evidence" value="ECO:0007669"/>
    <property type="project" value="UniProtKB-EC"/>
</dbReference>
<dbReference type="SMART" id="SM00176">
    <property type="entry name" value="RAN"/>
    <property type="match status" value="1"/>
</dbReference>
<evidence type="ECO:0000256" key="20">
    <source>
        <dbReference type="ARBA" id="ARBA00023288"/>
    </source>
</evidence>
<dbReference type="PROSITE" id="PS50026">
    <property type="entry name" value="EGF_3"/>
    <property type="match status" value="1"/>
</dbReference>
<feature type="region of interest" description="Disordered" evidence="26">
    <location>
        <begin position="1"/>
        <end position="116"/>
    </location>
</feature>
<dbReference type="Gene3D" id="2.60.120.200">
    <property type="match status" value="1"/>
</dbReference>
<keyword evidence="30" id="KW-1185">Reference proteome</keyword>